<name>A0A7W8X924_9HYPH</name>
<sequence length="258" mass="27607">MRGEEAENPGWRLGRGLRGLITAAVDAVYPPVCTGCGRMVGQHRGVCPACWATLRLIERPYCEVLGLPFSHDLGAGILSADAIANPPVFDRLRSVAIHDGIARSLVHGLKYRDRTDLAIMMAGWMVRASDGTVEACDAILPVPLHAYRLWGRRFNQSAELARAIARLSGKPYLATALIRTKRTARQVGLGAQARENNVRGAFAVTEAGKTALFGKRVVLVDDVYTTGATVSAATRALKKAGAGDVTVLTFARAMSGLI</sequence>
<accession>A0A7W8X924</accession>
<evidence type="ECO:0000313" key="5">
    <source>
        <dbReference type="Proteomes" id="UP000585507"/>
    </source>
</evidence>
<dbReference type="RefSeq" id="WP_018327058.1">
    <property type="nucleotide sequence ID" value="NZ_JACHBK010000004.1"/>
</dbReference>
<feature type="domain" description="Phosphoribosyltransferase" evidence="2">
    <location>
        <begin position="207"/>
        <end position="256"/>
    </location>
</feature>
<keyword evidence="5" id="KW-1185">Reference proteome</keyword>
<dbReference type="Pfam" id="PF00156">
    <property type="entry name" value="Pribosyltran"/>
    <property type="match status" value="1"/>
</dbReference>
<comment type="similarity">
    <text evidence="1">Belongs to the ComF/GntX family.</text>
</comment>
<feature type="domain" description="Double zinc ribbon" evidence="3">
    <location>
        <begin position="25"/>
        <end position="72"/>
    </location>
</feature>
<reference evidence="4 5" key="1">
    <citation type="submission" date="2020-08" db="EMBL/GenBank/DDBJ databases">
        <title>Genomic Encyclopedia of Type Strains, Phase IV (KMG-V): Genome sequencing to study the core and pangenomes of soil and plant-associated prokaryotes.</title>
        <authorList>
            <person name="Whitman W."/>
        </authorList>
    </citation>
    <scope>NUCLEOTIDE SEQUENCE [LARGE SCALE GENOMIC DNA]</scope>
    <source>
        <strain evidence="4 5">SEMIA 4084</strain>
    </source>
</reference>
<dbReference type="InterPro" id="IPR029057">
    <property type="entry name" value="PRTase-like"/>
</dbReference>
<gene>
    <name evidence="4" type="ORF">GGD55_001837</name>
</gene>
<evidence type="ECO:0000259" key="2">
    <source>
        <dbReference type="Pfam" id="PF00156"/>
    </source>
</evidence>
<organism evidence="4 5">
    <name type="scientific">Rhizobium giardinii</name>
    <dbReference type="NCBI Taxonomy" id="56731"/>
    <lineage>
        <taxon>Bacteria</taxon>
        <taxon>Pseudomonadati</taxon>
        <taxon>Pseudomonadota</taxon>
        <taxon>Alphaproteobacteria</taxon>
        <taxon>Hyphomicrobiales</taxon>
        <taxon>Rhizobiaceae</taxon>
        <taxon>Rhizobium/Agrobacterium group</taxon>
        <taxon>Rhizobium</taxon>
    </lineage>
</organism>
<dbReference type="InterPro" id="IPR044005">
    <property type="entry name" value="DZR_2"/>
</dbReference>
<dbReference type="AlphaFoldDB" id="A0A7W8X924"/>
<evidence type="ECO:0000256" key="1">
    <source>
        <dbReference type="ARBA" id="ARBA00008007"/>
    </source>
</evidence>
<dbReference type="EMBL" id="JACHBK010000004">
    <property type="protein sequence ID" value="MBB5535143.1"/>
    <property type="molecule type" value="Genomic_DNA"/>
</dbReference>
<dbReference type="Proteomes" id="UP000585507">
    <property type="component" value="Unassembled WGS sequence"/>
</dbReference>
<dbReference type="Gene3D" id="3.40.50.2020">
    <property type="match status" value="1"/>
</dbReference>
<dbReference type="SUPFAM" id="SSF53271">
    <property type="entry name" value="PRTase-like"/>
    <property type="match status" value="1"/>
</dbReference>
<protein>
    <submittedName>
        <fullName evidence="4">ComF family protein</fullName>
    </submittedName>
</protein>
<evidence type="ECO:0000313" key="4">
    <source>
        <dbReference type="EMBL" id="MBB5535143.1"/>
    </source>
</evidence>
<dbReference type="CDD" id="cd06223">
    <property type="entry name" value="PRTases_typeI"/>
    <property type="match status" value="1"/>
</dbReference>
<evidence type="ECO:0000259" key="3">
    <source>
        <dbReference type="Pfam" id="PF18912"/>
    </source>
</evidence>
<dbReference type="InterPro" id="IPR000836">
    <property type="entry name" value="PRTase_dom"/>
</dbReference>
<dbReference type="PANTHER" id="PTHR47505:SF1">
    <property type="entry name" value="DNA UTILIZATION PROTEIN YHGH"/>
    <property type="match status" value="1"/>
</dbReference>
<dbReference type="Pfam" id="PF18912">
    <property type="entry name" value="DZR_2"/>
    <property type="match status" value="1"/>
</dbReference>
<comment type="caution">
    <text evidence="4">The sequence shown here is derived from an EMBL/GenBank/DDBJ whole genome shotgun (WGS) entry which is preliminary data.</text>
</comment>
<dbReference type="InterPro" id="IPR051910">
    <property type="entry name" value="ComF/GntX_DNA_util-trans"/>
</dbReference>
<dbReference type="PANTHER" id="PTHR47505">
    <property type="entry name" value="DNA UTILIZATION PROTEIN YHGH"/>
    <property type="match status" value="1"/>
</dbReference>
<proteinExistence type="inferred from homology"/>